<keyword evidence="4" id="KW-0325">Glycoprotein</keyword>
<dbReference type="PROSITE" id="PS50026">
    <property type="entry name" value="EGF_3"/>
    <property type="match status" value="2"/>
</dbReference>
<protein>
    <recommendedName>
        <fullName evidence="6">EGF-like domain-containing protein</fullName>
    </recommendedName>
</protein>
<dbReference type="InterPro" id="IPR000742">
    <property type="entry name" value="EGF"/>
</dbReference>
<dbReference type="GO" id="GO:0007219">
    <property type="term" value="P:Notch signaling pathway"/>
    <property type="evidence" value="ECO:0007669"/>
    <property type="project" value="TreeGrafter"/>
</dbReference>
<feature type="domain" description="EGF-like" evidence="6">
    <location>
        <begin position="87"/>
        <end position="129"/>
    </location>
</feature>
<dbReference type="GO" id="GO:0005112">
    <property type="term" value="F:Notch binding"/>
    <property type="evidence" value="ECO:0007669"/>
    <property type="project" value="TreeGrafter"/>
</dbReference>
<evidence type="ECO:0000256" key="5">
    <source>
        <dbReference type="PROSITE-ProRule" id="PRU00076"/>
    </source>
</evidence>
<dbReference type="EMBL" id="AEYP01087254">
    <property type="status" value="NOT_ANNOTATED_CDS"/>
    <property type="molecule type" value="Genomic_DNA"/>
</dbReference>
<dbReference type="SMART" id="SM00181">
    <property type="entry name" value="EGF"/>
    <property type="match status" value="2"/>
</dbReference>
<evidence type="ECO:0000256" key="1">
    <source>
        <dbReference type="ARBA" id="ARBA00022536"/>
    </source>
</evidence>
<evidence type="ECO:0000313" key="7">
    <source>
        <dbReference type="Ensembl" id="ENSMPUP00000003118.1"/>
    </source>
</evidence>
<dbReference type="InterPro" id="IPR000152">
    <property type="entry name" value="EGF-type_Asp/Asn_hydroxyl_site"/>
</dbReference>
<dbReference type="InterPro" id="IPR001881">
    <property type="entry name" value="EGF-like_Ca-bd_dom"/>
</dbReference>
<dbReference type="SMART" id="SM00179">
    <property type="entry name" value="EGF_CA"/>
    <property type="match status" value="1"/>
</dbReference>
<feature type="disulfide bond" evidence="5">
    <location>
        <begin position="119"/>
        <end position="128"/>
    </location>
</feature>
<dbReference type="PROSITE" id="PS00022">
    <property type="entry name" value="EGF_1"/>
    <property type="match status" value="1"/>
</dbReference>
<organism evidence="7">
    <name type="scientific">Mustela putorius furo</name>
    <name type="common">European domestic ferret</name>
    <name type="synonym">Mustela furo</name>
    <dbReference type="NCBI Taxonomy" id="9669"/>
    <lineage>
        <taxon>Eukaryota</taxon>
        <taxon>Metazoa</taxon>
        <taxon>Chordata</taxon>
        <taxon>Craniata</taxon>
        <taxon>Vertebrata</taxon>
        <taxon>Euteleostomi</taxon>
        <taxon>Mammalia</taxon>
        <taxon>Eutheria</taxon>
        <taxon>Laurasiatheria</taxon>
        <taxon>Carnivora</taxon>
        <taxon>Caniformia</taxon>
        <taxon>Musteloidea</taxon>
        <taxon>Mustelidae</taxon>
        <taxon>Mustelinae</taxon>
        <taxon>Mustela</taxon>
    </lineage>
</organism>
<reference evidence="7" key="1">
    <citation type="submission" date="2024-06" db="UniProtKB">
        <authorList>
            <consortium name="Ensembl"/>
        </authorList>
    </citation>
    <scope>IDENTIFICATION</scope>
</reference>
<dbReference type="PRINTS" id="PR00010">
    <property type="entry name" value="EGFBLOOD"/>
</dbReference>
<dbReference type="SUPFAM" id="SSF57196">
    <property type="entry name" value="EGF/Laminin"/>
    <property type="match status" value="2"/>
</dbReference>
<dbReference type="EMBL" id="AEYP01087262">
    <property type="status" value="NOT_ANNOTATED_CDS"/>
    <property type="molecule type" value="Genomic_DNA"/>
</dbReference>
<dbReference type="EMBL" id="AEYP01087261">
    <property type="status" value="NOT_ANNOTATED_CDS"/>
    <property type="molecule type" value="Genomic_DNA"/>
</dbReference>
<dbReference type="PROSITE" id="PS01186">
    <property type="entry name" value="EGF_2"/>
    <property type="match status" value="1"/>
</dbReference>
<dbReference type="PANTHER" id="PTHR12916">
    <property type="entry name" value="CYTOCHROME C OXIDASE POLYPEPTIDE VIC-2"/>
    <property type="match status" value="1"/>
</dbReference>
<keyword evidence="2" id="KW-0677">Repeat</keyword>
<name>M3XVL8_MUSPF</name>
<keyword evidence="3 5" id="KW-1015">Disulfide bond</keyword>
<keyword evidence="1 5" id="KW-0245">EGF-like domain</keyword>
<dbReference type="EMBL" id="AEYP01087257">
    <property type="status" value="NOT_ANNOTATED_CDS"/>
    <property type="molecule type" value="Genomic_DNA"/>
</dbReference>
<dbReference type="Ensembl" id="ENSMPUT00000003182.1">
    <property type="protein sequence ID" value="ENSMPUP00000003118.1"/>
    <property type="gene ID" value="ENSMPUG00000003150.1"/>
</dbReference>
<dbReference type="Gene3D" id="2.10.25.10">
    <property type="entry name" value="Laminin"/>
    <property type="match status" value="2"/>
</dbReference>
<sequence length="157" mass="17543">MQQDEDPLCEINKKKCDSSPCLHNTTSTEFMDKFKYLFPPGFIGSRYKINTDLCSSHPCKNGATCIDQPGNYFCRCVAPFKDSYHDLGPCESTDPCENGAVFGKKMHLEISPLGYQCQCAKGFAGPHCEINVDECSSSPCLHGYCYDSEFTQSQQFL</sequence>
<dbReference type="InParanoid" id="M3XVL8"/>
<dbReference type="PROSITE" id="PS00010">
    <property type="entry name" value="ASX_HYDROXYL"/>
    <property type="match status" value="1"/>
</dbReference>
<evidence type="ECO:0000256" key="3">
    <source>
        <dbReference type="ARBA" id="ARBA00023157"/>
    </source>
</evidence>
<dbReference type="GO" id="GO:0005509">
    <property type="term" value="F:calcium ion binding"/>
    <property type="evidence" value="ECO:0007669"/>
    <property type="project" value="InterPro"/>
</dbReference>
<dbReference type="EMBL" id="AEYP01087260">
    <property type="status" value="NOT_ANNOTATED_CDS"/>
    <property type="molecule type" value="Genomic_DNA"/>
</dbReference>
<evidence type="ECO:0000256" key="2">
    <source>
        <dbReference type="ARBA" id="ARBA00022737"/>
    </source>
</evidence>
<comment type="caution">
    <text evidence="5">Lacks conserved residue(s) required for the propagation of feature annotation.</text>
</comment>
<dbReference type="OMA" id="NCTADVD"/>
<dbReference type="GeneTree" id="ENSGT00940000160615"/>
<dbReference type="EMBL" id="AEYP01087258">
    <property type="status" value="NOT_ANNOTATED_CDS"/>
    <property type="molecule type" value="Genomic_DNA"/>
</dbReference>
<dbReference type="AlphaFoldDB" id="M3XVL8"/>
<dbReference type="STRING" id="9669.ENSMPUP00000003118"/>
<dbReference type="CDD" id="cd00054">
    <property type="entry name" value="EGF_CA"/>
    <property type="match status" value="1"/>
</dbReference>
<evidence type="ECO:0000259" key="6">
    <source>
        <dbReference type="PROSITE" id="PS50026"/>
    </source>
</evidence>
<feature type="domain" description="EGF-like" evidence="6">
    <location>
        <begin position="50"/>
        <end position="86"/>
    </location>
</feature>
<proteinExistence type="predicted"/>
<dbReference type="eggNOG" id="KOG1217">
    <property type="taxonomic scope" value="Eukaryota"/>
</dbReference>
<dbReference type="EMBL" id="AEYP01087259">
    <property type="status" value="NOT_ANNOTATED_CDS"/>
    <property type="molecule type" value="Genomic_DNA"/>
</dbReference>
<dbReference type="EMBL" id="AEYP01087256">
    <property type="status" value="NOT_ANNOTATED_CDS"/>
    <property type="molecule type" value="Genomic_DNA"/>
</dbReference>
<accession>M3XVL8</accession>
<dbReference type="EMBL" id="AEYP01087255">
    <property type="status" value="NOT_ANNOTATED_CDS"/>
    <property type="molecule type" value="Genomic_DNA"/>
</dbReference>
<dbReference type="PANTHER" id="PTHR12916:SF9">
    <property type="entry name" value="NEUROGENIC LOCUS NOTCH HOMOLOG PROTEIN 1-RELATED"/>
    <property type="match status" value="1"/>
</dbReference>
<evidence type="ECO:0000256" key="4">
    <source>
        <dbReference type="ARBA" id="ARBA00023180"/>
    </source>
</evidence>
<dbReference type="HOGENOM" id="CLU_004826_3_4_1"/>
<dbReference type="Pfam" id="PF00008">
    <property type="entry name" value="EGF"/>
    <property type="match status" value="1"/>
</dbReference>